<keyword evidence="2" id="KW-1185">Reference proteome</keyword>
<dbReference type="AlphaFoldDB" id="A0AAV3RPM5"/>
<dbReference type="EMBL" id="BAABME010010435">
    <property type="protein sequence ID" value="GAA0178670.1"/>
    <property type="molecule type" value="Genomic_DNA"/>
</dbReference>
<gene>
    <name evidence="1" type="ORF">LIER_29869</name>
</gene>
<organism evidence="1 2">
    <name type="scientific">Lithospermum erythrorhizon</name>
    <name type="common">Purple gromwell</name>
    <name type="synonym">Lithospermum officinale var. erythrorhizon</name>
    <dbReference type="NCBI Taxonomy" id="34254"/>
    <lineage>
        <taxon>Eukaryota</taxon>
        <taxon>Viridiplantae</taxon>
        <taxon>Streptophyta</taxon>
        <taxon>Embryophyta</taxon>
        <taxon>Tracheophyta</taxon>
        <taxon>Spermatophyta</taxon>
        <taxon>Magnoliopsida</taxon>
        <taxon>eudicotyledons</taxon>
        <taxon>Gunneridae</taxon>
        <taxon>Pentapetalae</taxon>
        <taxon>asterids</taxon>
        <taxon>lamiids</taxon>
        <taxon>Boraginales</taxon>
        <taxon>Boraginaceae</taxon>
        <taxon>Boraginoideae</taxon>
        <taxon>Lithospermeae</taxon>
        <taxon>Lithospermum</taxon>
    </lineage>
</organism>
<reference evidence="1 2" key="1">
    <citation type="submission" date="2024-01" db="EMBL/GenBank/DDBJ databases">
        <title>The complete chloroplast genome sequence of Lithospermum erythrorhizon: insights into the phylogenetic relationship among Boraginaceae species and the maternal lineages of purple gromwells.</title>
        <authorList>
            <person name="Okada T."/>
            <person name="Watanabe K."/>
        </authorList>
    </citation>
    <scope>NUCLEOTIDE SEQUENCE [LARGE SCALE GENOMIC DNA]</scope>
</reference>
<dbReference type="Proteomes" id="UP001454036">
    <property type="component" value="Unassembled WGS sequence"/>
</dbReference>
<protein>
    <submittedName>
        <fullName evidence="1">Uncharacterized protein</fullName>
    </submittedName>
</protein>
<accession>A0AAV3RPM5</accession>
<name>A0AAV3RPM5_LITER</name>
<sequence length="88" mass="10012">MYSTRHQEKFIVKNIEVMDMDHQERKVHNQIQKLRAEDSKLGVDIKEVLINGKYRIVGGDDAQHIASMVFFSRPASPLGGKTPFNPAC</sequence>
<proteinExistence type="predicted"/>
<evidence type="ECO:0000313" key="1">
    <source>
        <dbReference type="EMBL" id="GAA0178670.1"/>
    </source>
</evidence>
<comment type="caution">
    <text evidence="1">The sequence shown here is derived from an EMBL/GenBank/DDBJ whole genome shotgun (WGS) entry which is preliminary data.</text>
</comment>
<evidence type="ECO:0000313" key="2">
    <source>
        <dbReference type="Proteomes" id="UP001454036"/>
    </source>
</evidence>